<dbReference type="GO" id="GO:0016987">
    <property type="term" value="F:sigma factor activity"/>
    <property type="evidence" value="ECO:0007669"/>
    <property type="project" value="UniProtKB-KW"/>
</dbReference>
<dbReference type="PROSITE" id="PS00715">
    <property type="entry name" value="SIGMA70_1"/>
    <property type="match status" value="1"/>
</dbReference>
<evidence type="ECO:0000313" key="7">
    <source>
        <dbReference type="EMBL" id="NYE70093.1"/>
    </source>
</evidence>
<dbReference type="InterPro" id="IPR007624">
    <property type="entry name" value="RNA_pol_sigma70_r3"/>
</dbReference>
<evidence type="ECO:0000256" key="2">
    <source>
        <dbReference type="ARBA" id="ARBA00023082"/>
    </source>
</evidence>
<dbReference type="GO" id="GO:0006352">
    <property type="term" value="P:DNA-templated transcription initiation"/>
    <property type="evidence" value="ECO:0007669"/>
    <property type="project" value="InterPro"/>
</dbReference>
<evidence type="ECO:0000313" key="8">
    <source>
        <dbReference type="Proteomes" id="UP000569914"/>
    </source>
</evidence>
<evidence type="ECO:0000256" key="1">
    <source>
        <dbReference type="ARBA" id="ARBA00023015"/>
    </source>
</evidence>
<dbReference type="InterPro" id="IPR014284">
    <property type="entry name" value="RNA_pol_sigma-70_dom"/>
</dbReference>
<dbReference type="SUPFAM" id="SSF88946">
    <property type="entry name" value="Sigma2 domain of RNA polymerase sigma factors"/>
    <property type="match status" value="1"/>
</dbReference>
<keyword evidence="4" id="KW-0804">Transcription</keyword>
<comment type="caution">
    <text evidence="7">The sequence shown here is derived from an EMBL/GenBank/DDBJ whole genome shotgun (WGS) entry which is preliminary data.</text>
</comment>
<dbReference type="Pfam" id="PF04545">
    <property type="entry name" value="Sigma70_r4"/>
    <property type="match status" value="1"/>
</dbReference>
<dbReference type="Proteomes" id="UP000569914">
    <property type="component" value="Unassembled WGS sequence"/>
</dbReference>
<dbReference type="SUPFAM" id="SSF88659">
    <property type="entry name" value="Sigma3 and sigma4 domains of RNA polymerase sigma factors"/>
    <property type="match status" value="2"/>
</dbReference>
<dbReference type="Pfam" id="PF04542">
    <property type="entry name" value="Sigma70_r2"/>
    <property type="match status" value="1"/>
</dbReference>
<reference evidence="7 8" key="1">
    <citation type="submission" date="2020-07" db="EMBL/GenBank/DDBJ databases">
        <title>Sequencing the genomes of 1000 actinobacteria strains.</title>
        <authorList>
            <person name="Klenk H.-P."/>
        </authorList>
    </citation>
    <scope>NUCLEOTIDE SEQUENCE [LARGE SCALE GENOMIC DNA]</scope>
    <source>
        <strain evidence="7 8">DSM 22083</strain>
    </source>
</reference>
<dbReference type="RefSeq" id="WP_179749304.1">
    <property type="nucleotide sequence ID" value="NZ_JACCBU010000001.1"/>
</dbReference>
<proteinExistence type="predicted"/>
<evidence type="ECO:0000256" key="4">
    <source>
        <dbReference type="ARBA" id="ARBA00023163"/>
    </source>
</evidence>
<dbReference type="InterPro" id="IPR036388">
    <property type="entry name" value="WH-like_DNA-bd_sf"/>
</dbReference>
<dbReference type="Gene3D" id="1.10.10.10">
    <property type="entry name" value="Winged helix-like DNA-binding domain superfamily/Winged helix DNA-binding domain"/>
    <property type="match status" value="2"/>
</dbReference>
<dbReference type="InterPro" id="IPR007627">
    <property type="entry name" value="RNA_pol_sigma70_r2"/>
</dbReference>
<protein>
    <submittedName>
        <fullName evidence="7">RNA polymerase sigma factor (Sigma-70 family)</fullName>
    </submittedName>
</protein>
<feature type="compositionally biased region" description="Low complexity" evidence="5">
    <location>
        <begin position="193"/>
        <end position="202"/>
    </location>
</feature>
<organism evidence="7 8">
    <name type="scientific">Microlunatus parietis</name>
    <dbReference type="NCBI Taxonomy" id="682979"/>
    <lineage>
        <taxon>Bacteria</taxon>
        <taxon>Bacillati</taxon>
        <taxon>Actinomycetota</taxon>
        <taxon>Actinomycetes</taxon>
        <taxon>Propionibacteriales</taxon>
        <taxon>Propionibacteriaceae</taxon>
        <taxon>Microlunatus</taxon>
    </lineage>
</organism>
<evidence type="ECO:0000256" key="5">
    <source>
        <dbReference type="SAM" id="MobiDB-lite"/>
    </source>
</evidence>
<keyword evidence="3" id="KW-0238">DNA-binding</keyword>
<keyword evidence="8" id="KW-1185">Reference proteome</keyword>
<dbReference type="InterPro" id="IPR000943">
    <property type="entry name" value="RNA_pol_sigma70"/>
</dbReference>
<dbReference type="InterPro" id="IPR007630">
    <property type="entry name" value="RNA_pol_sigma70_r4"/>
</dbReference>
<sequence>MGEWTEPDDALLTPAEESELAARIEAGALAWAERQEPVRRSGATTEELLALERAGERARQRFVRANLGLVAGLVPGYASRAGLPRDELFQEGCLGLLIAVARFDHRRGMRFSTYALYWIRARLGDAVLRRLGGIPLPALRAEQLRAARIAEEELVQALGRDVTAAEIAERAGLDPRRYERLLAWQQVTSLDQPSGDPAGPADLGPPPDAIVERPDRSVDELLWRLPQLEQTVLRLRYGLDGEPGLSYAVIATRLGQSESGVRRIEHRALDRLRSDGSGRAGTMTA</sequence>
<dbReference type="InterPro" id="IPR050239">
    <property type="entry name" value="Sigma-70_RNA_pol_init_factors"/>
</dbReference>
<dbReference type="GO" id="GO:0003677">
    <property type="term" value="F:DNA binding"/>
    <property type="evidence" value="ECO:0007669"/>
    <property type="project" value="UniProtKB-KW"/>
</dbReference>
<dbReference type="PRINTS" id="PR00046">
    <property type="entry name" value="SIGMA70FCT"/>
</dbReference>
<name>A0A7Y9LAS7_9ACTN</name>
<dbReference type="EMBL" id="JACCBU010000001">
    <property type="protein sequence ID" value="NYE70093.1"/>
    <property type="molecule type" value="Genomic_DNA"/>
</dbReference>
<feature type="domain" description="RNA polymerase sigma-70" evidence="6">
    <location>
        <begin position="87"/>
        <end position="100"/>
    </location>
</feature>
<dbReference type="CDD" id="cd06171">
    <property type="entry name" value="Sigma70_r4"/>
    <property type="match status" value="1"/>
</dbReference>
<accession>A0A7Y9LAS7</accession>
<dbReference type="NCBIfam" id="TIGR02937">
    <property type="entry name" value="sigma70-ECF"/>
    <property type="match status" value="1"/>
</dbReference>
<feature type="region of interest" description="Disordered" evidence="5">
    <location>
        <begin position="190"/>
        <end position="209"/>
    </location>
</feature>
<dbReference type="PANTHER" id="PTHR30603">
    <property type="entry name" value="RNA POLYMERASE SIGMA FACTOR RPO"/>
    <property type="match status" value="1"/>
</dbReference>
<gene>
    <name evidence="7" type="ORF">BKA15_001422</name>
</gene>
<dbReference type="Gene3D" id="1.20.120.1810">
    <property type="match status" value="1"/>
</dbReference>
<dbReference type="Pfam" id="PF04539">
    <property type="entry name" value="Sigma70_r3"/>
    <property type="match status" value="1"/>
</dbReference>
<dbReference type="InterPro" id="IPR013325">
    <property type="entry name" value="RNA_pol_sigma_r2"/>
</dbReference>
<evidence type="ECO:0000256" key="3">
    <source>
        <dbReference type="ARBA" id="ARBA00023125"/>
    </source>
</evidence>
<dbReference type="InterPro" id="IPR013324">
    <property type="entry name" value="RNA_pol_sigma_r3/r4-like"/>
</dbReference>
<dbReference type="PANTHER" id="PTHR30603:SF47">
    <property type="entry name" value="RNA POLYMERASE SIGMA FACTOR SIGD, CHLOROPLASTIC"/>
    <property type="match status" value="1"/>
</dbReference>
<keyword evidence="2" id="KW-0731">Sigma factor</keyword>
<keyword evidence="1" id="KW-0805">Transcription regulation</keyword>
<dbReference type="AlphaFoldDB" id="A0A7Y9LAS7"/>
<evidence type="ECO:0000259" key="6">
    <source>
        <dbReference type="PROSITE" id="PS00715"/>
    </source>
</evidence>